<sequence length="1021" mass="116537">MDALYEDLSNYEDVNAVAELREENKELKVKLEEYASAMEKLQKDYDKLELEFKMLEHNYSSLKDMMVLEALKSGKKIRRNFKNPMLSSSRERAQHDSCKKERGNDKYVKEEPSHRSFERKETTSLTAQDRFPEFSTCTRNRYEKTSVKADYSENNVKENIPHHKTEHYDPLQVLAGSIKNRRKSMPAASAHSDPLSPDEDFERNMKTKDTRTDNRNLHKVSLDRHSNKIGESSHLDDRTYKYQGSSSRDMHKGRTSRYDTPPHRGRENYEAPPRYRKHPSPERVHKRLHRDYQDDYYRQEQRRYQGRSFESPPNSHSRHWQRLSDNRANYESNLMNKTSKGISMKTNKILLNIDNQVNVMNHSPRDRGQNILLILILISKKIGGIQRISLYVHNPCQLFLLMNMIAFVSPVSPQILCTWNQLFHIQLKVKNIMGSKIMAVAAIPLEDPRLSSLKYVVVKENGEDRLSTNVGLNVDLKPIDRSYYDVPPVNVPAALERRPSTDSFISDIYRGVDNPITNINTSFESGEVRETDNEYHDIYDRPKPSKYETQHKQDENDFSKHSQNVEKPVNQPSHDNYVIPKIGQNRNTSHNKDVPIKHSCETVSQSKNIQKKGAAEVSLPKKSFSSENKSEQQPASLPNNSSIQRENQSQVMLNKMAIVANDLELSDDTSDNVDVHKHVEQEKVEKSYKSLTNINKKEKESESLAPSFNVTTNPVDDVKTKNTPDDVNRELESVKKQKGKKSKGKSKSKDSPKDSAESLEAKCHSEKKVRSKKDKDIKPKKTKEKFSDLFGDSNSLVTPEDLGIPSYVPISEDAQDAVDININKAIDASPLRIDKEEVPLVQTQTPIEMKETTTVSNVLKEAESKENHKLPSPIVYENLNPGIDSNDTDVVKTVIISTGVQPGICNANTQVIRNPADHSMPTDVISKPTALEYKKHDVLKALATSTPQKEFTDKTSKETDDGTMDSASKSDVVKAVLTISNAEQVTKQNEVNSLDSQDAPDVRIFMKRRRKVIKRPPNAMT</sequence>
<feature type="compositionally biased region" description="Basic and acidic residues" evidence="2">
    <location>
        <begin position="89"/>
        <end position="122"/>
    </location>
</feature>
<reference evidence="3" key="1">
    <citation type="submission" date="2020-08" db="EMBL/GenBank/DDBJ databases">
        <title>Spodoptera exigua strain:BAW_Kor-Di-RS1 Genome sequencing and assembly.</title>
        <authorList>
            <person name="Kim J."/>
            <person name="Nam H.Y."/>
            <person name="Kwon M."/>
            <person name="Choi J.H."/>
            <person name="Cho S.R."/>
            <person name="Kim G.-H."/>
        </authorList>
    </citation>
    <scope>NUCLEOTIDE SEQUENCE</scope>
    <source>
        <strain evidence="3">BAW_Kor-Di-RS1</strain>
        <tissue evidence="3">Whole-body</tissue>
    </source>
</reference>
<keyword evidence="1" id="KW-0175">Coiled coil</keyword>
<dbReference type="EMBL" id="JACKWZ010000209">
    <property type="protein sequence ID" value="KAF9411896.1"/>
    <property type="molecule type" value="Genomic_DNA"/>
</dbReference>
<feature type="region of interest" description="Disordered" evidence="2">
    <location>
        <begin position="80"/>
        <end position="125"/>
    </location>
</feature>
<comment type="caution">
    <text evidence="3">The sequence shown here is derived from an EMBL/GenBank/DDBJ whole genome shotgun (WGS) entry which is preliminary data.</text>
</comment>
<feature type="compositionally biased region" description="Basic and acidic residues" evidence="2">
    <location>
        <begin position="716"/>
        <end position="735"/>
    </location>
</feature>
<feature type="compositionally biased region" description="Basic and acidic residues" evidence="2">
    <location>
        <begin position="290"/>
        <end position="303"/>
    </location>
</feature>
<feature type="coiled-coil region" evidence="1">
    <location>
        <begin position="17"/>
        <end position="65"/>
    </location>
</feature>
<feature type="region of interest" description="Disordered" evidence="2">
    <location>
        <begin position="697"/>
        <end position="780"/>
    </location>
</feature>
<accession>A0A835G984</accession>
<evidence type="ECO:0000256" key="1">
    <source>
        <dbReference type="SAM" id="Coils"/>
    </source>
</evidence>
<feature type="compositionally biased region" description="Basic and acidic residues" evidence="2">
    <location>
        <begin position="202"/>
        <end position="240"/>
    </location>
</feature>
<evidence type="ECO:0000313" key="4">
    <source>
        <dbReference type="Proteomes" id="UP000648187"/>
    </source>
</evidence>
<keyword evidence="4" id="KW-1185">Reference proteome</keyword>
<feature type="compositionally biased region" description="Basic residues" evidence="2">
    <location>
        <begin position="736"/>
        <end position="746"/>
    </location>
</feature>
<feature type="compositionally biased region" description="Basic residues" evidence="2">
    <location>
        <begin position="274"/>
        <end position="289"/>
    </location>
</feature>
<organism evidence="3 4">
    <name type="scientific">Spodoptera exigua</name>
    <name type="common">Beet armyworm</name>
    <name type="synonym">Noctua fulgens</name>
    <dbReference type="NCBI Taxonomy" id="7107"/>
    <lineage>
        <taxon>Eukaryota</taxon>
        <taxon>Metazoa</taxon>
        <taxon>Ecdysozoa</taxon>
        <taxon>Arthropoda</taxon>
        <taxon>Hexapoda</taxon>
        <taxon>Insecta</taxon>
        <taxon>Pterygota</taxon>
        <taxon>Neoptera</taxon>
        <taxon>Endopterygota</taxon>
        <taxon>Lepidoptera</taxon>
        <taxon>Glossata</taxon>
        <taxon>Ditrysia</taxon>
        <taxon>Noctuoidea</taxon>
        <taxon>Noctuidae</taxon>
        <taxon>Amphipyrinae</taxon>
        <taxon>Spodoptera</taxon>
    </lineage>
</organism>
<feature type="compositionally biased region" description="Basic and acidic residues" evidence="2">
    <location>
        <begin position="747"/>
        <end position="780"/>
    </location>
</feature>
<gene>
    <name evidence="3" type="ORF">HW555_009431</name>
</gene>
<feature type="compositionally biased region" description="Basic and acidic residues" evidence="2">
    <location>
        <begin position="527"/>
        <end position="564"/>
    </location>
</feature>
<feature type="compositionally biased region" description="Basic and acidic residues" evidence="2">
    <location>
        <begin position="950"/>
        <end position="960"/>
    </location>
</feature>
<feature type="compositionally biased region" description="Polar residues" evidence="2">
    <location>
        <begin position="623"/>
        <end position="644"/>
    </location>
</feature>
<protein>
    <submittedName>
        <fullName evidence="3">Uncharacterized protein</fullName>
    </submittedName>
</protein>
<name>A0A835G984_SPOEX</name>
<proteinExistence type="predicted"/>
<feature type="compositionally biased region" description="Basic and acidic residues" evidence="2">
    <location>
        <begin position="590"/>
        <end position="600"/>
    </location>
</feature>
<dbReference type="AlphaFoldDB" id="A0A835G984"/>
<feature type="region of interest" description="Disordered" evidence="2">
    <location>
        <begin position="527"/>
        <end position="644"/>
    </location>
</feature>
<feature type="compositionally biased region" description="Polar residues" evidence="2">
    <location>
        <begin position="704"/>
        <end position="714"/>
    </location>
</feature>
<dbReference type="Proteomes" id="UP000648187">
    <property type="component" value="Unassembled WGS sequence"/>
</dbReference>
<evidence type="ECO:0000256" key="2">
    <source>
        <dbReference type="SAM" id="MobiDB-lite"/>
    </source>
</evidence>
<feature type="compositionally biased region" description="Basic and acidic residues" evidence="2">
    <location>
        <begin position="248"/>
        <end position="269"/>
    </location>
</feature>
<evidence type="ECO:0000313" key="3">
    <source>
        <dbReference type="EMBL" id="KAF9411896.1"/>
    </source>
</evidence>
<feature type="region of interest" description="Disordered" evidence="2">
    <location>
        <begin position="947"/>
        <end position="969"/>
    </location>
</feature>
<feature type="region of interest" description="Disordered" evidence="2">
    <location>
        <begin position="181"/>
        <end position="320"/>
    </location>
</feature>